<gene>
    <name evidence="1" type="ORF">BDM02DRAFT_3075734</name>
</gene>
<evidence type="ECO:0000313" key="2">
    <source>
        <dbReference type="Proteomes" id="UP000886501"/>
    </source>
</evidence>
<accession>A0ACB6ZBV8</accession>
<dbReference type="EMBL" id="MU118041">
    <property type="protein sequence ID" value="KAF9647091.1"/>
    <property type="molecule type" value="Genomic_DNA"/>
</dbReference>
<sequence>QAVPEECITCRIIGTGALAGVGFYALQMSRPKAPGSILGKRIVGGIGVCFLFASVLRWNR</sequence>
<dbReference type="Proteomes" id="UP000886501">
    <property type="component" value="Unassembled WGS sequence"/>
</dbReference>
<name>A0ACB6ZBV8_THEGA</name>
<evidence type="ECO:0000313" key="1">
    <source>
        <dbReference type="EMBL" id="KAF9647091.1"/>
    </source>
</evidence>
<proteinExistence type="predicted"/>
<organism evidence="1 2">
    <name type="scientific">Thelephora ganbajun</name>
    <name type="common">Ganba fungus</name>
    <dbReference type="NCBI Taxonomy" id="370292"/>
    <lineage>
        <taxon>Eukaryota</taxon>
        <taxon>Fungi</taxon>
        <taxon>Dikarya</taxon>
        <taxon>Basidiomycota</taxon>
        <taxon>Agaricomycotina</taxon>
        <taxon>Agaricomycetes</taxon>
        <taxon>Thelephorales</taxon>
        <taxon>Thelephoraceae</taxon>
        <taxon>Thelephora</taxon>
    </lineage>
</organism>
<feature type="non-terminal residue" evidence="1">
    <location>
        <position position="60"/>
    </location>
</feature>
<comment type="caution">
    <text evidence="1">The sequence shown here is derived from an EMBL/GenBank/DDBJ whole genome shotgun (WGS) entry which is preliminary data.</text>
</comment>
<reference evidence="1" key="2">
    <citation type="journal article" date="2020" name="Nat. Commun.">
        <title>Large-scale genome sequencing of mycorrhizal fungi provides insights into the early evolution of symbiotic traits.</title>
        <authorList>
            <person name="Miyauchi S."/>
            <person name="Kiss E."/>
            <person name="Kuo A."/>
            <person name="Drula E."/>
            <person name="Kohler A."/>
            <person name="Sanchez-Garcia M."/>
            <person name="Morin E."/>
            <person name="Andreopoulos B."/>
            <person name="Barry K.W."/>
            <person name="Bonito G."/>
            <person name="Buee M."/>
            <person name="Carver A."/>
            <person name="Chen C."/>
            <person name="Cichocki N."/>
            <person name="Clum A."/>
            <person name="Culley D."/>
            <person name="Crous P.W."/>
            <person name="Fauchery L."/>
            <person name="Girlanda M."/>
            <person name="Hayes R.D."/>
            <person name="Keri Z."/>
            <person name="LaButti K."/>
            <person name="Lipzen A."/>
            <person name="Lombard V."/>
            <person name="Magnuson J."/>
            <person name="Maillard F."/>
            <person name="Murat C."/>
            <person name="Nolan M."/>
            <person name="Ohm R.A."/>
            <person name="Pangilinan J."/>
            <person name="Pereira M.F."/>
            <person name="Perotto S."/>
            <person name="Peter M."/>
            <person name="Pfister S."/>
            <person name="Riley R."/>
            <person name="Sitrit Y."/>
            <person name="Stielow J.B."/>
            <person name="Szollosi G."/>
            <person name="Zifcakova L."/>
            <person name="Stursova M."/>
            <person name="Spatafora J.W."/>
            <person name="Tedersoo L."/>
            <person name="Vaario L.M."/>
            <person name="Yamada A."/>
            <person name="Yan M."/>
            <person name="Wang P."/>
            <person name="Xu J."/>
            <person name="Bruns T."/>
            <person name="Baldrian P."/>
            <person name="Vilgalys R."/>
            <person name="Dunand C."/>
            <person name="Henrissat B."/>
            <person name="Grigoriev I.V."/>
            <person name="Hibbett D."/>
            <person name="Nagy L.G."/>
            <person name="Martin F.M."/>
        </authorList>
    </citation>
    <scope>NUCLEOTIDE SEQUENCE</scope>
    <source>
        <strain evidence="1">P2</strain>
    </source>
</reference>
<keyword evidence="2" id="KW-1185">Reference proteome</keyword>
<reference evidence="1" key="1">
    <citation type="submission" date="2019-10" db="EMBL/GenBank/DDBJ databases">
        <authorList>
            <consortium name="DOE Joint Genome Institute"/>
            <person name="Kuo A."/>
            <person name="Miyauchi S."/>
            <person name="Kiss E."/>
            <person name="Drula E."/>
            <person name="Kohler A."/>
            <person name="Sanchez-Garcia M."/>
            <person name="Andreopoulos B."/>
            <person name="Barry K.W."/>
            <person name="Bonito G."/>
            <person name="Buee M."/>
            <person name="Carver A."/>
            <person name="Chen C."/>
            <person name="Cichocki N."/>
            <person name="Clum A."/>
            <person name="Culley D."/>
            <person name="Crous P.W."/>
            <person name="Fauchery L."/>
            <person name="Girlanda M."/>
            <person name="Hayes R."/>
            <person name="Keri Z."/>
            <person name="Labutti K."/>
            <person name="Lipzen A."/>
            <person name="Lombard V."/>
            <person name="Magnuson J."/>
            <person name="Maillard F."/>
            <person name="Morin E."/>
            <person name="Murat C."/>
            <person name="Nolan M."/>
            <person name="Ohm R."/>
            <person name="Pangilinan J."/>
            <person name="Pereira M."/>
            <person name="Perotto S."/>
            <person name="Peter M."/>
            <person name="Riley R."/>
            <person name="Sitrit Y."/>
            <person name="Stielow B."/>
            <person name="Szollosi G."/>
            <person name="Zifcakova L."/>
            <person name="Stursova M."/>
            <person name="Spatafora J.W."/>
            <person name="Tedersoo L."/>
            <person name="Vaario L.-M."/>
            <person name="Yamada A."/>
            <person name="Yan M."/>
            <person name="Wang P."/>
            <person name="Xu J."/>
            <person name="Bruns T."/>
            <person name="Baldrian P."/>
            <person name="Vilgalys R."/>
            <person name="Henrissat B."/>
            <person name="Grigoriev I.V."/>
            <person name="Hibbett D."/>
            <person name="Nagy L.G."/>
            <person name="Martin F.M."/>
        </authorList>
    </citation>
    <scope>NUCLEOTIDE SEQUENCE</scope>
    <source>
        <strain evidence="1">P2</strain>
    </source>
</reference>
<protein>
    <submittedName>
        <fullName evidence="1">Uncharacterized protein</fullName>
    </submittedName>
</protein>
<feature type="non-terminal residue" evidence="1">
    <location>
        <position position="1"/>
    </location>
</feature>